<gene>
    <name evidence="4" type="ORF">GCM10009554_79420</name>
</gene>
<feature type="domain" description="HTH tetR-type" evidence="3">
    <location>
        <begin position="18"/>
        <end position="78"/>
    </location>
</feature>
<dbReference type="PANTHER" id="PTHR30328:SF54">
    <property type="entry name" value="HTH-TYPE TRANSCRIPTIONAL REPRESSOR SCO4008"/>
    <property type="match status" value="1"/>
</dbReference>
<dbReference type="Gene3D" id="1.10.357.10">
    <property type="entry name" value="Tetracycline Repressor, domain 2"/>
    <property type="match status" value="1"/>
</dbReference>
<organism evidence="4 5">
    <name type="scientific">Kribbella koreensis</name>
    <dbReference type="NCBI Taxonomy" id="57909"/>
    <lineage>
        <taxon>Bacteria</taxon>
        <taxon>Bacillati</taxon>
        <taxon>Actinomycetota</taxon>
        <taxon>Actinomycetes</taxon>
        <taxon>Propionibacteriales</taxon>
        <taxon>Kribbellaceae</taxon>
        <taxon>Kribbella</taxon>
    </lineage>
</organism>
<dbReference type="PRINTS" id="PR00455">
    <property type="entry name" value="HTHTETR"/>
</dbReference>
<dbReference type="SUPFAM" id="SSF48498">
    <property type="entry name" value="Tetracyclin repressor-like, C-terminal domain"/>
    <property type="match status" value="1"/>
</dbReference>
<feature type="DNA-binding region" description="H-T-H motif" evidence="2">
    <location>
        <begin position="41"/>
        <end position="60"/>
    </location>
</feature>
<keyword evidence="1 2" id="KW-0238">DNA-binding</keyword>
<evidence type="ECO:0000313" key="5">
    <source>
        <dbReference type="Proteomes" id="UP001500542"/>
    </source>
</evidence>
<evidence type="ECO:0000313" key="4">
    <source>
        <dbReference type="EMBL" id="GAA0962083.1"/>
    </source>
</evidence>
<dbReference type="Proteomes" id="UP001500542">
    <property type="component" value="Unassembled WGS sequence"/>
</dbReference>
<dbReference type="SUPFAM" id="SSF46689">
    <property type="entry name" value="Homeodomain-like"/>
    <property type="match status" value="1"/>
</dbReference>
<proteinExistence type="predicted"/>
<evidence type="ECO:0000256" key="1">
    <source>
        <dbReference type="ARBA" id="ARBA00023125"/>
    </source>
</evidence>
<name>A0ABN1RR65_9ACTN</name>
<dbReference type="InterPro" id="IPR009057">
    <property type="entry name" value="Homeodomain-like_sf"/>
</dbReference>
<dbReference type="InterPro" id="IPR001647">
    <property type="entry name" value="HTH_TetR"/>
</dbReference>
<dbReference type="InterPro" id="IPR036271">
    <property type="entry name" value="Tet_transcr_reg_TetR-rel_C_sf"/>
</dbReference>
<evidence type="ECO:0000259" key="3">
    <source>
        <dbReference type="PROSITE" id="PS50977"/>
    </source>
</evidence>
<dbReference type="PROSITE" id="PS50977">
    <property type="entry name" value="HTH_TETR_2"/>
    <property type="match status" value="1"/>
</dbReference>
<comment type="caution">
    <text evidence="4">The sequence shown here is derived from an EMBL/GenBank/DDBJ whole genome shotgun (WGS) entry which is preliminary data.</text>
</comment>
<dbReference type="Pfam" id="PF17926">
    <property type="entry name" value="TetR_C_21"/>
    <property type="match status" value="1"/>
</dbReference>
<evidence type="ECO:0000256" key="2">
    <source>
        <dbReference type="PROSITE-ProRule" id="PRU00335"/>
    </source>
</evidence>
<protein>
    <submittedName>
        <fullName evidence="4">TetR family transcriptional regulator</fullName>
    </submittedName>
</protein>
<keyword evidence="5" id="KW-1185">Reference proteome</keyword>
<sequence length="197" mass="21816">MQLTGWLATLDGMQRDAERTRRQILVAATEEFAERGIAGARVDRIATVAGCNKAMLYAYYGSKDGLFDAVFTAYVELYLAEVGFDAEDLPTYAGRVFDYFERNPGHLRLATWYRLERPQGAQLDAVVAVNAERLGALKEAQSAGEVPADFSPVALLSLIQSIATSWSTMNPEYRAAQPARTVRRQAVVKAVELLLHR</sequence>
<dbReference type="PANTHER" id="PTHR30328">
    <property type="entry name" value="TRANSCRIPTIONAL REPRESSOR"/>
    <property type="match status" value="1"/>
</dbReference>
<dbReference type="Pfam" id="PF00440">
    <property type="entry name" value="TetR_N"/>
    <property type="match status" value="1"/>
</dbReference>
<accession>A0ABN1RR65</accession>
<dbReference type="InterPro" id="IPR050109">
    <property type="entry name" value="HTH-type_TetR-like_transc_reg"/>
</dbReference>
<dbReference type="InterPro" id="IPR041467">
    <property type="entry name" value="Sco4008_C"/>
</dbReference>
<dbReference type="EMBL" id="BAAAHK010000023">
    <property type="protein sequence ID" value="GAA0962083.1"/>
    <property type="molecule type" value="Genomic_DNA"/>
</dbReference>
<reference evidence="4 5" key="1">
    <citation type="journal article" date="2019" name="Int. J. Syst. Evol. Microbiol.">
        <title>The Global Catalogue of Microorganisms (GCM) 10K type strain sequencing project: providing services to taxonomists for standard genome sequencing and annotation.</title>
        <authorList>
            <consortium name="The Broad Institute Genomics Platform"/>
            <consortium name="The Broad Institute Genome Sequencing Center for Infectious Disease"/>
            <person name="Wu L."/>
            <person name="Ma J."/>
        </authorList>
    </citation>
    <scope>NUCLEOTIDE SEQUENCE [LARGE SCALE GENOMIC DNA]</scope>
    <source>
        <strain evidence="4 5">JCM 10977</strain>
    </source>
</reference>